<protein>
    <recommendedName>
        <fullName evidence="1">DUF1540 domain-containing protein</fullName>
    </recommendedName>
</protein>
<sequence>MPSSVSRCGIEECHYNKNFECNAEGIEVLSSGTKKVKKSAHTMCDTFIPKQ</sequence>
<reference evidence="3" key="1">
    <citation type="submission" date="2018-02" db="EMBL/GenBank/DDBJ databases">
        <title>Genome sequence of Desulfocucumis palustris strain NAW-5.</title>
        <authorList>
            <person name="Watanabe M."/>
            <person name="Kojima H."/>
            <person name="Fukui M."/>
        </authorList>
    </citation>
    <scope>NUCLEOTIDE SEQUENCE [LARGE SCALE GENOMIC DNA]</scope>
    <source>
        <strain evidence="3">NAW-5</strain>
    </source>
</reference>
<dbReference type="RefSeq" id="WP_104371312.1">
    <property type="nucleotide sequence ID" value="NZ_BFAV01000060.1"/>
</dbReference>
<accession>A0A2L2X9G3</accession>
<name>A0A2L2X9G3_9FIRM</name>
<dbReference type="OrthoDB" id="1684758at2"/>
<dbReference type="EMBL" id="BFAV01000060">
    <property type="protein sequence ID" value="GBF32835.1"/>
    <property type="molecule type" value="Genomic_DNA"/>
</dbReference>
<gene>
    <name evidence="2" type="ORF">DCCM_1031</name>
</gene>
<dbReference type="Proteomes" id="UP000239549">
    <property type="component" value="Unassembled WGS sequence"/>
</dbReference>
<evidence type="ECO:0000313" key="2">
    <source>
        <dbReference type="EMBL" id="GBF32835.1"/>
    </source>
</evidence>
<proteinExistence type="predicted"/>
<feature type="domain" description="DUF1540" evidence="1">
    <location>
        <begin position="7"/>
        <end position="47"/>
    </location>
</feature>
<keyword evidence="3" id="KW-1185">Reference proteome</keyword>
<organism evidence="2 3">
    <name type="scientific">Desulfocucumis palustris</name>
    <dbReference type="NCBI Taxonomy" id="1898651"/>
    <lineage>
        <taxon>Bacteria</taxon>
        <taxon>Bacillati</taxon>
        <taxon>Bacillota</taxon>
        <taxon>Clostridia</taxon>
        <taxon>Eubacteriales</taxon>
        <taxon>Desulfocucumaceae</taxon>
        <taxon>Desulfocucumis</taxon>
    </lineage>
</organism>
<evidence type="ECO:0000259" key="1">
    <source>
        <dbReference type="Pfam" id="PF07561"/>
    </source>
</evidence>
<evidence type="ECO:0000313" key="3">
    <source>
        <dbReference type="Proteomes" id="UP000239549"/>
    </source>
</evidence>
<dbReference type="Pfam" id="PF07561">
    <property type="entry name" value="DUF1540"/>
    <property type="match status" value="1"/>
</dbReference>
<dbReference type="InterPro" id="IPR011437">
    <property type="entry name" value="DUF1540"/>
</dbReference>
<dbReference type="AlphaFoldDB" id="A0A2L2X9G3"/>
<comment type="caution">
    <text evidence="2">The sequence shown here is derived from an EMBL/GenBank/DDBJ whole genome shotgun (WGS) entry which is preliminary data.</text>
</comment>